<dbReference type="EMBL" id="CP038267">
    <property type="protein sequence ID" value="QBR91586.1"/>
    <property type="molecule type" value="Genomic_DNA"/>
</dbReference>
<dbReference type="Proteomes" id="UP000294894">
    <property type="component" value="Chromosome"/>
</dbReference>
<evidence type="ECO:0000313" key="3">
    <source>
        <dbReference type="Proteomes" id="UP000294894"/>
    </source>
</evidence>
<proteinExistence type="predicted"/>
<feature type="chain" id="PRO_5039036909" evidence="1">
    <location>
        <begin position="18"/>
        <end position="126"/>
    </location>
</feature>
<gene>
    <name evidence="2" type="ORF">EXE57_04360</name>
</gene>
<evidence type="ECO:0000256" key="1">
    <source>
        <dbReference type="SAM" id="SignalP"/>
    </source>
</evidence>
<dbReference type="RefSeq" id="WP_135074348.1">
    <property type="nucleotide sequence ID" value="NZ_CP038267.1"/>
</dbReference>
<sequence length="126" mass="14086">MALVLGSTLLVASPAGAGGSDYGRVWRGDEVLERGCAHYPFRYRVRPGPHDWAAEFFLRGPRGQGLGTVGKLSDADRVRGRGRFEVCRTSTRPGRFTIRGKLTITRGFEQDVHWVEPSRFRLRRAG</sequence>
<accession>A0A4P7GI67</accession>
<evidence type="ECO:0000313" key="2">
    <source>
        <dbReference type="EMBL" id="QBR91586.1"/>
    </source>
</evidence>
<dbReference type="KEGG" id="noy:EXE57_04360"/>
<dbReference type="OrthoDB" id="3788785at2"/>
<organism evidence="2 3">
    <name type="scientific">Nocardioides euryhalodurans</name>
    <dbReference type="NCBI Taxonomy" id="2518370"/>
    <lineage>
        <taxon>Bacteria</taxon>
        <taxon>Bacillati</taxon>
        <taxon>Actinomycetota</taxon>
        <taxon>Actinomycetes</taxon>
        <taxon>Propionibacteriales</taxon>
        <taxon>Nocardioidaceae</taxon>
        <taxon>Nocardioides</taxon>
    </lineage>
</organism>
<keyword evidence="3" id="KW-1185">Reference proteome</keyword>
<feature type="signal peptide" evidence="1">
    <location>
        <begin position="1"/>
        <end position="17"/>
    </location>
</feature>
<protein>
    <submittedName>
        <fullName evidence="2">Uncharacterized protein</fullName>
    </submittedName>
</protein>
<dbReference type="AlphaFoldDB" id="A0A4P7GI67"/>
<keyword evidence="1" id="KW-0732">Signal</keyword>
<reference evidence="2 3" key="1">
    <citation type="submission" date="2019-03" db="EMBL/GenBank/DDBJ databases">
        <title>Three New Species of Nocardioides, Nocardioides euryhalodurans sp. nov., Nocardioides seonyuensis sp. nov. and Nocardioides eburneoflavus sp. nov., Iolated from Soil.</title>
        <authorList>
            <person name="Roh S.G."/>
            <person name="Lee C."/>
            <person name="Kim M.-K."/>
            <person name="Kim S.B."/>
        </authorList>
    </citation>
    <scope>NUCLEOTIDE SEQUENCE [LARGE SCALE GENOMIC DNA]</scope>
    <source>
        <strain evidence="2 3">MMS17-SY117</strain>
    </source>
</reference>
<name>A0A4P7GI67_9ACTN</name>